<evidence type="ECO:0000313" key="3">
    <source>
        <dbReference type="Proteomes" id="UP000680279"/>
    </source>
</evidence>
<keyword evidence="3" id="KW-1185">Reference proteome</keyword>
<sequence>MLQDKKGTPKEAEKQTKKTKTSFPTDPDRDAAGAGGMAPVTEKDSKEKES</sequence>
<reference evidence="2 3" key="1">
    <citation type="submission" date="2021-03" db="EMBL/GenBank/DDBJ databases">
        <title>Antimicrobial resistance genes in bacteria isolated from Japanese honey, and their potential for conferring macrolide and lincosamide resistance in the American foulbrood pathogen Paenibacillus larvae.</title>
        <authorList>
            <person name="Okamoto M."/>
            <person name="Kumagai M."/>
            <person name="Kanamori H."/>
            <person name="Takamatsu D."/>
        </authorList>
    </citation>
    <scope>NUCLEOTIDE SEQUENCE [LARGE SCALE GENOMIC DNA]</scope>
    <source>
        <strain evidence="2 3">J1TS3</strain>
    </source>
</reference>
<gene>
    <name evidence="2" type="ORF">J1TS3_16040</name>
</gene>
<proteinExistence type="predicted"/>
<dbReference type="EMBL" id="BOQT01000004">
    <property type="protein sequence ID" value="GIN20470.1"/>
    <property type="molecule type" value="Genomic_DNA"/>
</dbReference>
<organism evidence="2 3">
    <name type="scientific">Siminovitchia fordii</name>
    <dbReference type="NCBI Taxonomy" id="254759"/>
    <lineage>
        <taxon>Bacteria</taxon>
        <taxon>Bacillati</taxon>
        <taxon>Bacillota</taxon>
        <taxon>Bacilli</taxon>
        <taxon>Bacillales</taxon>
        <taxon>Bacillaceae</taxon>
        <taxon>Siminovitchia</taxon>
    </lineage>
</organism>
<feature type="compositionally biased region" description="Basic and acidic residues" evidence="1">
    <location>
        <begin position="41"/>
        <end position="50"/>
    </location>
</feature>
<feature type="compositionally biased region" description="Basic and acidic residues" evidence="1">
    <location>
        <begin position="1"/>
        <end position="16"/>
    </location>
</feature>
<evidence type="ECO:0000256" key="1">
    <source>
        <dbReference type="SAM" id="MobiDB-lite"/>
    </source>
</evidence>
<dbReference type="RefSeq" id="WP_212962657.1">
    <property type="nucleotide sequence ID" value="NZ_BOQT01000004.1"/>
</dbReference>
<evidence type="ECO:0000313" key="2">
    <source>
        <dbReference type="EMBL" id="GIN20470.1"/>
    </source>
</evidence>
<feature type="region of interest" description="Disordered" evidence="1">
    <location>
        <begin position="1"/>
        <end position="50"/>
    </location>
</feature>
<comment type="caution">
    <text evidence="2">The sequence shown here is derived from an EMBL/GenBank/DDBJ whole genome shotgun (WGS) entry which is preliminary data.</text>
</comment>
<name>A0ABQ4K3Z9_9BACI</name>
<dbReference type="Proteomes" id="UP000680279">
    <property type="component" value="Unassembled WGS sequence"/>
</dbReference>
<accession>A0ABQ4K3Z9</accession>
<protein>
    <submittedName>
        <fullName evidence="2">Uncharacterized protein</fullName>
    </submittedName>
</protein>